<comment type="subcellular location">
    <subcellularLocation>
        <location evidence="1">Chromosome</location>
        <location evidence="1">Centromere</location>
        <location evidence="1">Kinetochore</location>
    </subcellularLocation>
</comment>
<dbReference type="CTD" id="8573194"/>
<protein>
    <submittedName>
        <fullName evidence="8">Protein CBG21913</fullName>
    </submittedName>
</protein>
<dbReference type="Proteomes" id="UP000008549">
    <property type="component" value="Unassembled WGS sequence"/>
</dbReference>
<keyword evidence="2" id="KW-0158">Chromosome</keyword>
<dbReference type="FunFam" id="1.10.510.10:FF:002954">
    <property type="match status" value="1"/>
</dbReference>
<dbReference type="GO" id="GO:0005524">
    <property type="term" value="F:ATP binding"/>
    <property type="evidence" value="ECO:0007669"/>
    <property type="project" value="UniProtKB-UniRule"/>
</dbReference>
<dbReference type="eggNOG" id="KOG1166">
    <property type="taxonomic scope" value="Eukaryota"/>
</dbReference>
<evidence type="ECO:0000313" key="8">
    <source>
        <dbReference type="EMBL" id="CAP38648.2"/>
    </source>
</evidence>
<dbReference type="InterPro" id="IPR017441">
    <property type="entry name" value="Protein_kinase_ATP_BS"/>
</dbReference>
<reference evidence="8 9" key="2">
    <citation type="journal article" date="2011" name="PLoS Genet.">
        <title>Caenorhabditis briggsae recombinant inbred line genotypes reveal inter-strain incompatibility and the evolution of recombination.</title>
        <authorList>
            <person name="Ross J.A."/>
            <person name="Koboldt D.C."/>
            <person name="Staisch J.E."/>
            <person name="Chamberlin H.M."/>
            <person name="Gupta B.P."/>
            <person name="Miller R.D."/>
            <person name="Baird S.E."/>
            <person name="Haag E.S."/>
        </authorList>
    </citation>
    <scope>NUCLEOTIDE SEQUENCE [LARGE SCALE GENOMIC DNA]</scope>
    <source>
        <strain evidence="8 9">AF16</strain>
    </source>
</reference>
<evidence type="ECO:0000256" key="5">
    <source>
        <dbReference type="PROSITE-ProRule" id="PRU10141"/>
    </source>
</evidence>
<dbReference type="EMBL" id="HE600952">
    <property type="protein sequence ID" value="CAP38648.2"/>
    <property type="molecule type" value="Genomic_DNA"/>
</dbReference>
<dbReference type="InterPro" id="IPR011009">
    <property type="entry name" value="Kinase-like_dom_sf"/>
</dbReference>
<sequence length="618" mass="70105">MTRIDEALRDLEYNPTADALGSFTTQIETLSHMLPFPEMKAGVMDCLHKIRWDRRFDAVRNDETMLRLYKILGHFTDATRPALALRFNDNVLTSTETMPIKSTEISSNFSVLCDPDSTMNVTNDRLNTSGRLNMVFDELAPIEEPKEEDTKDKTVSKIKKELEDTRLSEKSLRTPPTFGDEDDVFDDESIHDSIATSTPIAGLEDADVEMFFGNKSVAGREEEAAPPAPPPPTPKQVPSSAANSSIVWLSDNHERRLYRGADEIRSAIVANEAETTGILKRRRSEIIRKGDINPWDETLRKGLVESVRAPINMHEFQERAPKIQANRDFEIGGEVFHIQTLIGQGGYAKVYKALNKEKKVVAVKYEVPSCFWEVYICDQMRNRLIKDREDRVKMADWCIMKVMDAYVFSTASILVNEYHEYGTLLEYANSIKEPNWHLLLLAHPNGSYIEGGTCLIDPNWDKDALISNDTFVVKVIDWGRAIDMMHMKGQTFKGSAGTEDFDSPEMIDGRPWNYQADYFGFAATMAVVVTAKYGKLAGGKVGEYSLSCDIKRRNIFRNTIFDIINLLLNIESVHTFSDWSEAIQQFADFWETNFDGSSWREAIAKFNEVCELAATNHN</sequence>
<dbReference type="GO" id="GO:0007094">
    <property type="term" value="P:mitotic spindle assembly checkpoint signaling"/>
    <property type="evidence" value="ECO:0000318"/>
    <property type="project" value="GO_Central"/>
</dbReference>
<dbReference type="PANTHER" id="PTHR14030">
    <property type="entry name" value="MITOTIC CHECKPOINT SERINE/THREONINE-PROTEIN KINASE BUB1"/>
    <property type="match status" value="1"/>
</dbReference>
<dbReference type="STRING" id="6238.A8Y187"/>
<evidence type="ECO:0000256" key="1">
    <source>
        <dbReference type="ARBA" id="ARBA00004629"/>
    </source>
</evidence>
<dbReference type="SMART" id="SM00220">
    <property type="entry name" value="S_TKc"/>
    <property type="match status" value="1"/>
</dbReference>
<keyword evidence="3" id="KW-0995">Kinetochore</keyword>
<evidence type="ECO:0000256" key="4">
    <source>
        <dbReference type="ARBA" id="ARBA00023328"/>
    </source>
</evidence>
<dbReference type="GO" id="GO:0004672">
    <property type="term" value="F:protein kinase activity"/>
    <property type="evidence" value="ECO:0000318"/>
    <property type="project" value="GO_Central"/>
</dbReference>
<evidence type="ECO:0000256" key="2">
    <source>
        <dbReference type="ARBA" id="ARBA00022454"/>
    </source>
</evidence>
<feature type="compositionally biased region" description="Pro residues" evidence="6">
    <location>
        <begin position="226"/>
        <end position="235"/>
    </location>
</feature>
<dbReference type="KEGG" id="cbr:CBG_21913"/>
<dbReference type="SUPFAM" id="SSF56112">
    <property type="entry name" value="Protein kinase-like (PK-like)"/>
    <property type="match status" value="1"/>
</dbReference>
<feature type="region of interest" description="Disordered" evidence="6">
    <location>
        <begin position="219"/>
        <end position="243"/>
    </location>
</feature>
<feature type="domain" description="Protein kinase" evidence="7">
    <location>
        <begin position="336"/>
        <end position="618"/>
    </location>
</feature>
<gene>
    <name evidence="8" type="ORF">CBG21913</name>
    <name evidence="8" type="ORF">CBG_21913</name>
</gene>
<dbReference type="RefSeq" id="XP_002629877.2">
    <property type="nucleotide sequence ID" value="XM_002629831.2"/>
</dbReference>
<keyword evidence="4" id="KW-0137">Centromere</keyword>
<dbReference type="GO" id="GO:0032991">
    <property type="term" value="C:protein-containing complex"/>
    <property type="evidence" value="ECO:0007669"/>
    <property type="project" value="UniProtKB-ARBA"/>
</dbReference>
<evidence type="ECO:0000259" key="7">
    <source>
        <dbReference type="PROSITE" id="PS50011"/>
    </source>
</evidence>
<dbReference type="GO" id="GO:0000776">
    <property type="term" value="C:kinetochore"/>
    <property type="evidence" value="ECO:0000318"/>
    <property type="project" value="GO_Central"/>
</dbReference>
<dbReference type="InterPro" id="IPR015661">
    <property type="entry name" value="Bub1/Mad3"/>
</dbReference>
<dbReference type="PROSITE" id="PS00107">
    <property type="entry name" value="PROTEIN_KINASE_ATP"/>
    <property type="match status" value="1"/>
</dbReference>
<dbReference type="InParanoid" id="A8Y187"/>
<keyword evidence="5" id="KW-0067">ATP-binding</keyword>
<proteinExistence type="predicted"/>
<evidence type="ECO:0000313" key="9">
    <source>
        <dbReference type="Proteomes" id="UP000008549"/>
    </source>
</evidence>
<accession>A8Y187</accession>
<feature type="region of interest" description="Disordered" evidence="6">
    <location>
        <begin position="166"/>
        <end position="185"/>
    </location>
</feature>
<dbReference type="GeneID" id="8573194"/>
<dbReference type="PROSITE" id="PS50011">
    <property type="entry name" value="PROTEIN_KINASE_DOM"/>
    <property type="match status" value="1"/>
</dbReference>
<dbReference type="PANTHER" id="PTHR14030:SF4">
    <property type="entry name" value="BUB1 KINASE, ISOFORM A-RELATED"/>
    <property type="match status" value="1"/>
</dbReference>
<evidence type="ECO:0000256" key="6">
    <source>
        <dbReference type="SAM" id="MobiDB-lite"/>
    </source>
</evidence>
<reference evidence="8 9" key="1">
    <citation type="journal article" date="2003" name="PLoS Biol.">
        <title>The genome sequence of Caenorhabditis briggsae: a platform for comparative genomics.</title>
        <authorList>
            <person name="Stein L.D."/>
            <person name="Bao Z."/>
            <person name="Blasiar D."/>
            <person name="Blumenthal T."/>
            <person name="Brent M.R."/>
            <person name="Chen N."/>
            <person name="Chinwalla A."/>
            <person name="Clarke L."/>
            <person name="Clee C."/>
            <person name="Coghlan A."/>
            <person name="Coulson A."/>
            <person name="D'Eustachio P."/>
            <person name="Fitch D.H."/>
            <person name="Fulton L.A."/>
            <person name="Fulton R.E."/>
            <person name="Griffiths-Jones S."/>
            <person name="Harris T.W."/>
            <person name="Hillier L.W."/>
            <person name="Kamath R."/>
            <person name="Kuwabara P.E."/>
            <person name="Mardis E.R."/>
            <person name="Marra M.A."/>
            <person name="Miner T.L."/>
            <person name="Minx P."/>
            <person name="Mullikin J.C."/>
            <person name="Plumb R.W."/>
            <person name="Rogers J."/>
            <person name="Schein J.E."/>
            <person name="Sohrmann M."/>
            <person name="Spieth J."/>
            <person name="Stajich J.E."/>
            <person name="Wei C."/>
            <person name="Willey D."/>
            <person name="Wilson R.K."/>
            <person name="Durbin R."/>
            <person name="Waterston R.H."/>
        </authorList>
    </citation>
    <scope>NUCLEOTIDE SEQUENCE [LARGE SCALE GENOMIC DNA]</scope>
    <source>
        <strain evidence="8 9">AF16</strain>
    </source>
</reference>
<dbReference type="AlphaFoldDB" id="A8Y187"/>
<keyword evidence="5" id="KW-0547">Nucleotide-binding</keyword>
<dbReference type="GO" id="GO:0005634">
    <property type="term" value="C:nucleus"/>
    <property type="evidence" value="ECO:0000318"/>
    <property type="project" value="GO_Central"/>
</dbReference>
<evidence type="ECO:0000256" key="3">
    <source>
        <dbReference type="ARBA" id="ARBA00022838"/>
    </source>
</evidence>
<organism evidence="8 9">
    <name type="scientific">Caenorhabditis briggsae</name>
    <dbReference type="NCBI Taxonomy" id="6238"/>
    <lineage>
        <taxon>Eukaryota</taxon>
        <taxon>Metazoa</taxon>
        <taxon>Ecdysozoa</taxon>
        <taxon>Nematoda</taxon>
        <taxon>Chromadorea</taxon>
        <taxon>Rhabditida</taxon>
        <taxon>Rhabditina</taxon>
        <taxon>Rhabditomorpha</taxon>
        <taxon>Rhabditoidea</taxon>
        <taxon>Rhabditidae</taxon>
        <taxon>Peloderinae</taxon>
        <taxon>Caenorhabditis</taxon>
    </lineage>
</organism>
<feature type="binding site" evidence="5">
    <location>
        <position position="364"/>
    </location>
    <ligand>
        <name>ATP</name>
        <dbReference type="ChEBI" id="CHEBI:30616"/>
    </ligand>
</feature>
<dbReference type="InterPro" id="IPR000719">
    <property type="entry name" value="Prot_kinase_dom"/>
</dbReference>
<dbReference type="Gene3D" id="1.10.510.10">
    <property type="entry name" value="Transferase(Phosphotransferase) domain 1"/>
    <property type="match status" value="2"/>
</dbReference>
<dbReference type="GO" id="GO:0051754">
    <property type="term" value="P:meiotic sister chromatid cohesion, centromeric"/>
    <property type="evidence" value="ECO:0000318"/>
    <property type="project" value="GO_Central"/>
</dbReference>
<keyword evidence="9" id="KW-1185">Reference proteome</keyword>
<dbReference type="HOGENOM" id="CLU_012854_0_0_1"/>
<name>A8Y187_CAEBR</name>